<name>A0A7K1THN9_9BACT</name>
<dbReference type="InterPro" id="IPR039567">
    <property type="entry name" value="Gly-zipper"/>
</dbReference>
<keyword evidence="1" id="KW-0175">Coiled coil</keyword>
<organism evidence="4 5">
    <name type="scientific">Hymenobacter ginkgonis</name>
    <dbReference type="NCBI Taxonomy" id="2682976"/>
    <lineage>
        <taxon>Bacteria</taxon>
        <taxon>Pseudomonadati</taxon>
        <taxon>Bacteroidota</taxon>
        <taxon>Cytophagia</taxon>
        <taxon>Cytophagales</taxon>
        <taxon>Hymenobacteraceae</taxon>
        <taxon>Hymenobacter</taxon>
    </lineage>
</organism>
<dbReference type="EMBL" id="WQKZ01000004">
    <property type="protein sequence ID" value="MVN77940.1"/>
    <property type="molecule type" value="Genomic_DNA"/>
</dbReference>
<evidence type="ECO:0000313" key="5">
    <source>
        <dbReference type="Proteomes" id="UP000441336"/>
    </source>
</evidence>
<feature type="coiled-coil region" evidence="1">
    <location>
        <begin position="86"/>
        <end position="120"/>
    </location>
</feature>
<protein>
    <recommendedName>
        <fullName evidence="3">Glycine zipper domain-containing protein</fullName>
    </recommendedName>
</protein>
<feature type="signal peptide" evidence="2">
    <location>
        <begin position="1"/>
        <end position="25"/>
    </location>
</feature>
<feature type="domain" description="Glycine zipper" evidence="3">
    <location>
        <begin position="37"/>
        <end position="82"/>
    </location>
</feature>
<gene>
    <name evidence="4" type="ORF">GO988_16545</name>
</gene>
<dbReference type="Proteomes" id="UP000441336">
    <property type="component" value="Unassembled WGS sequence"/>
</dbReference>
<reference evidence="4 5" key="1">
    <citation type="submission" date="2019-12" db="EMBL/GenBank/DDBJ databases">
        <title>Hymenobacter sp. HMF4947 Genome sequencing and assembly.</title>
        <authorList>
            <person name="Kang H."/>
            <person name="Cha I."/>
            <person name="Kim H."/>
            <person name="Joh K."/>
        </authorList>
    </citation>
    <scope>NUCLEOTIDE SEQUENCE [LARGE SCALE GENOMIC DNA]</scope>
    <source>
        <strain evidence="4 5">HMF4947</strain>
    </source>
</reference>
<feature type="chain" id="PRO_5029619467" description="Glycine zipper domain-containing protein" evidence="2">
    <location>
        <begin position="26"/>
        <end position="189"/>
    </location>
</feature>
<keyword evidence="2" id="KW-0732">Signal</keyword>
<dbReference type="Pfam" id="PF13488">
    <property type="entry name" value="Gly-zipper_Omp"/>
    <property type="match status" value="1"/>
</dbReference>
<evidence type="ECO:0000256" key="2">
    <source>
        <dbReference type="SAM" id="SignalP"/>
    </source>
</evidence>
<dbReference type="AlphaFoldDB" id="A0A7K1THN9"/>
<accession>A0A7K1THN9</accession>
<proteinExistence type="predicted"/>
<evidence type="ECO:0000313" key="4">
    <source>
        <dbReference type="EMBL" id="MVN77940.1"/>
    </source>
</evidence>
<keyword evidence="5" id="KW-1185">Reference proteome</keyword>
<evidence type="ECO:0000259" key="3">
    <source>
        <dbReference type="Pfam" id="PF13488"/>
    </source>
</evidence>
<sequence>MKRTSWLFLLPVLLFSMFSGYQAQAQQRKGWSPQGKGAAIGGAAGILGGALINKRNRVVGGAIGGVAGAGVGYAIGKHTDNKRKKAAALAAERAAANQRIAAANARAAAAERTAAAERAATERQSVASSPGSIARVAGATTLVAASAGAAQGFAATPPPAIVAAGYLPNNQFGASGTAYPASEVRRKSW</sequence>
<comment type="caution">
    <text evidence="4">The sequence shown here is derived from an EMBL/GenBank/DDBJ whole genome shotgun (WGS) entry which is preliminary data.</text>
</comment>
<evidence type="ECO:0000256" key="1">
    <source>
        <dbReference type="SAM" id="Coils"/>
    </source>
</evidence>